<keyword evidence="11" id="KW-1185">Reference proteome</keyword>
<evidence type="ECO:0000256" key="6">
    <source>
        <dbReference type="ARBA" id="ARBA00023033"/>
    </source>
</evidence>
<keyword evidence="6 8" id="KW-0503">Monooxygenase</keyword>
<dbReference type="InterPro" id="IPR002401">
    <property type="entry name" value="Cyt_P450_E_grp-I"/>
</dbReference>
<dbReference type="PROSITE" id="PS00086">
    <property type="entry name" value="CYTOCHROME_P450"/>
    <property type="match status" value="1"/>
</dbReference>
<name>A0ABP1R0S2_9HEXA</name>
<dbReference type="InterPro" id="IPR036396">
    <property type="entry name" value="Cyt_P450_sf"/>
</dbReference>
<evidence type="ECO:0000313" key="11">
    <source>
        <dbReference type="Proteomes" id="UP001642540"/>
    </source>
</evidence>
<keyword evidence="5 8" id="KW-0408">Iron</keyword>
<dbReference type="InterPro" id="IPR001128">
    <property type="entry name" value="Cyt_P450"/>
</dbReference>
<sequence>MEFFGSPAKFLPLNSPKGILLYGSLITLTVFNPFLGIIAIALTILISQARENYGILEAGGIPVVEPTWFLGSEPNYHKTILHFADIERCKKFGGIWGSYVGRTPQVYVTDPELSRLIFVKDFVHFADRKEADFGSALLNESFDYLPGEKWKLVRTNMSPLFTTSKLKQMSDVISDSASEFMNHLSSQCDEKGRLKIDCKKCTSTWLIEMFARTTLGIQLEDGKNPDNKFAEAFREMMGENAEYNLLYTLSLSFPFLSYFSPAFSDEPTKLIESTFRQVIQSRKKQIESGGPTNSKDFLDVLVGLWNRVGTEEFKNLGITELTIVGQAVSFFLGGYDTSSSLLSHLLFYMADNPEVQEKMNIEVMSALKKKGAGGGGGGIDHDLIQDSEIPYISACITESLRLAPPVLRTERICTKDWSYKGISIKKGTQVMLAAWAANRNPKVYPDEPEAFKPERFLPENKAGLEPYAFTTFGFGPRNCIGTRFAFETLKLFTCNLVKTFRVEKRADTQLKYKGGAYLMLAFSSVYLDLVKRE</sequence>
<organism evidence="10 11">
    <name type="scientific">Orchesella dallaii</name>
    <dbReference type="NCBI Taxonomy" id="48710"/>
    <lineage>
        <taxon>Eukaryota</taxon>
        <taxon>Metazoa</taxon>
        <taxon>Ecdysozoa</taxon>
        <taxon>Arthropoda</taxon>
        <taxon>Hexapoda</taxon>
        <taxon>Collembola</taxon>
        <taxon>Entomobryomorpha</taxon>
        <taxon>Entomobryoidea</taxon>
        <taxon>Orchesellidae</taxon>
        <taxon>Orchesellinae</taxon>
        <taxon>Orchesella</taxon>
    </lineage>
</organism>
<reference evidence="10 11" key="1">
    <citation type="submission" date="2024-08" db="EMBL/GenBank/DDBJ databases">
        <authorList>
            <person name="Cucini C."/>
            <person name="Frati F."/>
        </authorList>
    </citation>
    <scope>NUCLEOTIDE SEQUENCE [LARGE SCALE GENOMIC DNA]</scope>
</reference>
<feature type="transmembrane region" description="Helical" evidence="9">
    <location>
        <begin position="20"/>
        <end position="46"/>
    </location>
</feature>
<evidence type="ECO:0000256" key="1">
    <source>
        <dbReference type="ARBA" id="ARBA00010617"/>
    </source>
</evidence>
<keyword evidence="2 8" id="KW-0349">Heme</keyword>
<keyword evidence="9" id="KW-0472">Membrane</keyword>
<dbReference type="EMBL" id="CAXLJM020000053">
    <property type="protein sequence ID" value="CAL8116999.1"/>
    <property type="molecule type" value="Genomic_DNA"/>
</dbReference>
<dbReference type="Pfam" id="PF00067">
    <property type="entry name" value="p450"/>
    <property type="match status" value="1"/>
</dbReference>
<dbReference type="PANTHER" id="PTHR24302">
    <property type="entry name" value="CYTOCHROME P450 FAMILY 3"/>
    <property type="match status" value="1"/>
</dbReference>
<evidence type="ECO:0000256" key="3">
    <source>
        <dbReference type="ARBA" id="ARBA00022723"/>
    </source>
</evidence>
<keyword evidence="3 8" id="KW-0479">Metal-binding</keyword>
<dbReference type="Gene3D" id="1.10.630.10">
    <property type="entry name" value="Cytochrome P450"/>
    <property type="match status" value="1"/>
</dbReference>
<comment type="function">
    <text evidence="7">Cytochromes P450 are a group of heme-thiolate monooxygenases. They oxidize a variety of structurally unrelated compounds, including steroids, fatty acids, and xenobiotics.</text>
</comment>
<protein>
    <submittedName>
        <fullName evidence="10">Uncharacterized protein</fullName>
    </submittedName>
</protein>
<dbReference type="Proteomes" id="UP001642540">
    <property type="component" value="Unassembled WGS sequence"/>
</dbReference>
<proteinExistence type="inferred from homology"/>
<evidence type="ECO:0000256" key="9">
    <source>
        <dbReference type="SAM" id="Phobius"/>
    </source>
</evidence>
<comment type="caution">
    <text evidence="10">The sequence shown here is derived from an EMBL/GenBank/DDBJ whole genome shotgun (WGS) entry which is preliminary data.</text>
</comment>
<keyword evidence="9" id="KW-0812">Transmembrane</keyword>
<dbReference type="InterPro" id="IPR017972">
    <property type="entry name" value="Cyt_P450_CS"/>
</dbReference>
<dbReference type="PANTHER" id="PTHR24302:SF15">
    <property type="entry name" value="FATTY-ACID PEROXYGENASE"/>
    <property type="match status" value="1"/>
</dbReference>
<dbReference type="PRINTS" id="PR00463">
    <property type="entry name" value="EP450I"/>
</dbReference>
<evidence type="ECO:0000256" key="4">
    <source>
        <dbReference type="ARBA" id="ARBA00023002"/>
    </source>
</evidence>
<dbReference type="SUPFAM" id="SSF48264">
    <property type="entry name" value="Cytochrome P450"/>
    <property type="match status" value="1"/>
</dbReference>
<accession>A0ABP1R0S2</accession>
<dbReference type="InterPro" id="IPR050705">
    <property type="entry name" value="Cytochrome_P450_3A"/>
</dbReference>
<evidence type="ECO:0000256" key="7">
    <source>
        <dbReference type="ARBA" id="ARBA00043906"/>
    </source>
</evidence>
<evidence type="ECO:0000256" key="5">
    <source>
        <dbReference type="ARBA" id="ARBA00023004"/>
    </source>
</evidence>
<evidence type="ECO:0000313" key="10">
    <source>
        <dbReference type="EMBL" id="CAL8116999.1"/>
    </source>
</evidence>
<keyword evidence="4 8" id="KW-0560">Oxidoreductase</keyword>
<evidence type="ECO:0000256" key="8">
    <source>
        <dbReference type="RuleBase" id="RU000461"/>
    </source>
</evidence>
<comment type="similarity">
    <text evidence="1 8">Belongs to the cytochrome P450 family.</text>
</comment>
<keyword evidence="9" id="KW-1133">Transmembrane helix</keyword>
<evidence type="ECO:0000256" key="2">
    <source>
        <dbReference type="ARBA" id="ARBA00022617"/>
    </source>
</evidence>
<gene>
    <name evidence="10" type="ORF">ODALV1_LOCUS17484</name>
</gene>
<dbReference type="PRINTS" id="PR00385">
    <property type="entry name" value="P450"/>
</dbReference>